<name>A0ABS8IJV9_9NOSO</name>
<gene>
    <name evidence="2" type="ORF">LC586_36835</name>
</gene>
<keyword evidence="3" id="KW-1185">Reference proteome</keyword>
<dbReference type="RefSeq" id="WP_229490502.1">
    <property type="nucleotide sequence ID" value="NZ_JAIVFQ010000137.1"/>
</dbReference>
<evidence type="ECO:0000259" key="1">
    <source>
        <dbReference type="PROSITE" id="PS50113"/>
    </source>
</evidence>
<dbReference type="InterPro" id="IPR029016">
    <property type="entry name" value="GAF-like_dom_sf"/>
</dbReference>
<dbReference type="InterPro" id="IPR000700">
    <property type="entry name" value="PAS-assoc_C"/>
</dbReference>
<dbReference type="SUPFAM" id="SSF55781">
    <property type="entry name" value="GAF domain-like"/>
    <property type="match status" value="1"/>
</dbReference>
<reference evidence="2 3" key="1">
    <citation type="journal article" date="2021" name="Microorganisms">
        <title>Genome Evolution of Filamentous Cyanobacterium Nostoc Species: From Facultative Symbiosis to Free Living.</title>
        <authorList>
            <person name="Huo D."/>
            <person name="Li H."/>
            <person name="Cai F."/>
            <person name="Guo X."/>
            <person name="Qiao Z."/>
            <person name="Wang W."/>
            <person name="Yu G."/>
            <person name="Li R."/>
        </authorList>
    </citation>
    <scope>NUCLEOTIDE SEQUENCE [LARGE SCALE GENOMIC DNA]</scope>
    <source>
        <strain evidence="2 3">CHAB 5714</strain>
    </source>
</reference>
<dbReference type="PROSITE" id="PS50113">
    <property type="entry name" value="PAC"/>
    <property type="match status" value="1"/>
</dbReference>
<organism evidence="2 3">
    <name type="scientific">Nostoc favosum CHAB5714</name>
    <dbReference type="NCBI Taxonomy" id="2780399"/>
    <lineage>
        <taxon>Bacteria</taxon>
        <taxon>Bacillati</taxon>
        <taxon>Cyanobacteriota</taxon>
        <taxon>Cyanophyceae</taxon>
        <taxon>Nostocales</taxon>
        <taxon>Nostocaceae</taxon>
        <taxon>Nostoc</taxon>
        <taxon>Nostoc favosum</taxon>
    </lineage>
</organism>
<accession>A0ABS8IJV9</accession>
<dbReference type="Gene3D" id="3.30.450.40">
    <property type="match status" value="1"/>
</dbReference>
<comment type="caution">
    <text evidence="2">The sequence shown here is derived from an EMBL/GenBank/DDBJ whole genome shotgun (WGS) entry which is preliminary data.</text>
</comment>
<dbReference type="Proteomes" id="UP001199525">
    <property type="component" value="Unassembled WGS sequence"/>
</dbReference>
<evidence type="ECO:0000313" key="3">
    <source>
        <dbReference type="Proteomes" id="UP001199525"/>
    </source>
</evidence>
<evidence type="ECO:0000313" key="2">
    <source>
        <dbReference type="EMBL" id="MCC5604568.1"/>
    </source>
</evidence>
<feature type="domain" description="PAC" evidence="1">
    <location>
        <begin position="1"/>
        <end position="24"/>
    </location>
</feature>
<protein>
    <recommendedName>
        <fullName evidence="1">PAC domain-containing protein</fullName>
    </recommendedName>
</protein>
<sequence length="84" mass="9345">MAVQMSGLYMDITKRKQAKETLEVHANQQAMVAELSQMALASTDLTTLMNSCVTIVAQYLKVQSCKILELLPDEQKLLLRAFVG</sequence>
<proteinExistence type="predicted"/>
<dbReference type="EMBL" id="JAIVFQ010000137">
    <property type="protein sequence ID" value="MCC5604568.1"/>
    <property type="molecule type" value="Genomic_DNA"/>
</dbReference>